<dbReference type="AlphaFoldDB" id="A0A1H5R7L1"/>
<accession>A0A1H5R7L1</accession>
<gene>
    <name evidence="1" type="ORF">SAMN05421837_107363</name>
</gene>
<evidence type="ECO:0000313" key="1">
    <source>
        <dbReference type="EMBL" id="SEF34392.1"/>
    </source>
</evidence>
<reference evidence="2" key="1">
    <citation type="submission" date="2016-10" db="EMBL/GenBank/DDBJ databases">
        <authorList>
            <person name="Varghese N."/>
            <person name="Submissions S."/>
        </authorList>
    </citation>
    <scope>NUCLEOTIDE SEQUENCE [LARGE SCALE GENOMIC DNA]</scope>
    <source>
        <strain evidence="2">DSM 44654</strain>
    </source>
</reference>
<dbReference type="STRING" id="218821.SAMN05421837_107363"/>
<evidence type="ECO:0000313" key="2">
    <source>
        <dbReference type="Proteomes" id="UP000198878"/>
    </source>
</evidence>
<dbReference type="Proteomes" id="UP000198878">
    <property type="component" value="Unassembled WGS sequence"/>
</dbReference>
<dbReference type="EMBL" id="FNUJ01000007">
    <property type="protein sequence ID" value="SEF34392.1"/>
    <property type="molecule type" value="Genomic_DNA"/>
</dbReference>
<proteinExistence type="predicted"/>
<dbReference type="RefSeq" id="WP_143051052.1">
    <property type="nucleotide sequence ID" value="NZ_FNUJ01000007.1"/>
</dbReference>
<keyword evidence="2" id="KW-1185">Reference proteome</keyword>
<sequence>MPHGPWPPASPWVWGDSFWDVDGNQHPLTFYVRFDSPVNGTGTLVLQGIDYERDSEVPWNYMIVDRSDAERVSLEMTGETGTFGVEELSGIGLETFDDIGSLTAGVNPE</sequence>
<organism evidence="1 2">
    <name type="scientific">Amycolatopsis pretoriensis</name>
    <dbReference type="NCBI Taxonomy" id="218821"/>
    <lineage>
        <taxon>Bacteria</taxon>
        <taxon>Bacillati</taxon>
        <taxon>Actinomycetota</taxon>
        <taxon>Actinomycetes</taxon>
        <taxon>Pseudonocardiales</taxon>
        <taxon>Pseudonocardiaceae</taxon>
        <taxon>Amycolatopsis</taxon>
    </lineage>
</organism>
<name>A0A1H5R7L1_9PSEU</name>
<dbReference type="OrthoDB" id="9960800at2"/>
<protein>
    <submittedName>
        <fullName evidence="1">Uncharacterized protein</fullName>
    </submittedName>
</protein>